<name>Q1MH12_RHIJ3</name>
<keyword evidence="1 2" id="KW-0812">Transmembrane</keyword>
<sequence length="143" mass="15288">MPKVTLTWARGFCAMNTAHRHTLLTLFAIAEGATGLGLVVAPSILFVLLFEARPVASEAPLIARICGAALLALAAASWGARDAEDRQGTLGLLVGVALYNFLTTAILTYSALVLEMIGILLWPAILYHAATSLWCLLAIWRAR</sequence>
<keyword evidence="3" id="KW-1185">Reference proteome</keyword>
<feature type="transmembrane region" description="Helical" evidence="1">
    <location>
        <begin position="120"/>
        <end position="140"/>
    </location>
</feature>
<dbReference type="eggNOG" id="ENOG502ZXWW">
    <property type="taxonomic scope" value="Bacteria"/>
</dbReference>
<evidence type="ECO:0000313" key="2">
    <source>
        <dbReference type="EMBL" id="CAK07755.1"/>
    </source>
</evidence>
<feature type="transmembrane region" description="Helical" evidence="1">
    <location>
        <begin position="61"/>
        <end position="80"/>
    </location>
</feature>
<proteinExistence type="predicted"/>
<dbReference type="EMBL" id="AM236080">
    <property type="protein sequence ID" value="CAK07755.1"/>
    <property type="molecule type" value="Genomic_DNA"/>
</dbReference>
<evidence type="ECO:0000256" key="1">
    <source>
        <dbReference type="SAM" id="Phobius"/>
    </source>
</evidence>
<feature type="transmembrane region" description="Helical" evidence="1">
    <location>
        <begin position="21"/>
        <end position="49"/>
    </location>
</feature>
<reference evidence="2 3" key="1">
    <citation type="journal article" date="2006" name="Genome Biol.">
        <title>The genome of Rhizobium leguminosarum has recognizable core and accessory components.</title>
        <authorList>
            <person name="Young J.W."/>
            <person name="Crossman L.C."/>
            <person name="Johnston A.W.B."/>
            <person name="Thomson N.R."/>
            <person name="Ghazoui Z.F."/>
            <person name="Hull K.H."/>
            <person name="Wexler M."/>
            <person name="Curson A.R.J."/>
            <person name="Todd J.D."/>
            <person name="Poole P.S."/>
            <person name="Mauchline T.H."/>
            <person name="East A.K."/>
            <person name="Quail M.A."/>
            <person name="Churcher C."/>
            <person name="Arrowsmith C."/>
            <person name="Cherevach A."/>
            <person name="Chillingworth T."/>
            <person name="Clarke K."/>
            <person name="Cronin A."/>
            <person name="Davis P."/>
            <person name="Fraser A."/>
            <person name="Hance Z."/>
            <person name="Hauser H."/>
            <person name="Jagels K."/>
            <person name="Moule S."/>
            <person name="Mungall K."/>
            <person name="Norbertczak H."/>
            <person name="Rabbinowitsch E."/>
            <person name="Sanders M."/>
            <person name="Simmonds M."/>
            <person name="Whitehead S."/>
            <person name="Parkhill J."/>
        </authorList>
    </citation>
    <scope>NUCLEOTIDE SEQUENCE [LARGE SCALE GENOMIC DNA]</scope>
    <source>
        <strain evidence="3">DSM 114642 / LMG 32736 / 3841</strain>
    </source>
</reference>
<evidence type="ECO:0000313" key="3">
    <source>
        <dbReference type="Proteomes" id="UP000006575"/>
    </source>
</evidence>
<organism evidence="2 3">
    <name type="scientific">Rhizobium johnstonii (strain DSM 114642 / LMG 32736 / 3841)</name>
    <name type="common">Rhizobium leguminosarum bv. viciae</name>
    <dbReference type="NCBI Taxonomy" id="216596"/>
    <lineage>
        <taxon>Bacteria</taxon>
        <taxon>Pseudomonadati</taxon>
        <taxon>Pseudomonadota</taxon>
        <taxon>Alphaproteobacteria</taxon>
        <taxon>Hyphomicrobiales</taxon>
        <taxon>Rhizobiaceae</taxon>
        <taxon>Rhizobium/Agrobacterium group</taxon>
        <taxon>Rhizobium</taxon>
        <taxon>Rhizobium johnstonii</taxon>
    </lineage>
</organism>
<dbReference type="AlphaFoldDB" id="Q1MH12"/>
<dbReference type="EnsemblBacteria" id="CAK07755">
    <property type="protein sequence ID" value="CAK07755"/>
    <property type="gene ID" value="RL2263"/>
</dbReference>
<feature type="transmembrane region" description="Helical" evidence="1">
    <location>
        <begin position="92"/>
        <end position="114"/>
    </location>
</feature>
<protein>
    <submittedName>
        <fullName evidence="2">Transmembrane protein</fullName>
    </submittedName>
</protein>
<dbReference type="HOGENOM" id="CLU_1947093_0_0_5"/>
<keyword evidence="1" id="KW-0472">Membrane</keyword>
<gene>
    <name evidence="2" type="ordered locus">RL2263</name>
</gene>
<accession>Q1MH12</accession>
<dbReference type="KEGG" id="rle:RL2263"/>
<keyword evidence="1" id="KW-1133">Transmembrane helix</keyword>
<dbReference type="Proteomes" id="UP000006575">
    <property type="component" value="Chromosome"/>
</dbReference>